<evidence type="ECO:0000256" key="5">
    <source>
        <dbReference type="ARBA" id="ARBA00047664"/>
    </source>
</evidence>
<dbReference type="InterPro" id="IPR004607">
    <property type="entry name" value="GART"/>
</dbReference>
<evidence type="ECO:0000259" key="7">
    <source>
        <dbReference type="Pfam" id="PF00551"/>
    </source>
</evidence>
<dbReference type="Proteomes" id="UP001629536">
    <property type="component" value="Unassembled WGS sequence"/>
</dbReference>
<evidence type="ECO:0000313" key="8">
    <source>
        <dbReference type="EMBL" id="MFM1524358.1"/>
    </source>
</evidence>
<feature type="active site" description="Proton donor" evidence="6">
    <location>
        <position position="106"/>
    </location>
</feature>
<dbReference type="NCBIfam" id="TIGR00639">
    <property type="entry name" value="PurN"/>
    <property type="match status" value="1"/>
</dbReference>
<organism evidence="8 9">
    <name type="scientific">Helcococcus bovis</name>
    <dbReference type="NCBI Taxonomy" id="3153252"/>
    <lineage>
        <taxon>Bacteria</taxon>
        <taxon>Bacillati</taxon>
        <taxon>Bacillota</taxon>
        <taxon>Tissierellia</taxon>
        <taxon>Tissierellales</taxon>
        <taxon>Peptoniphilaceae</taxon>
        <taxon>Helcococcus</taxon>
    </lineage>
</organism>
<evidence type="ECO:0000256" key="2">
    <source>
        <dbReference type="ARBA" id="ARBA00022679"/>
    </source>
</evidence>
<comment type="pathway">
    <text evidence="1 6">Purine metabolism; IMP biosynthesis via de novo pathway; N(2)-formyl-N(1)-(5-phospho-D-ribosyl)glycinamide from N(1)-(5-phospho-D-ribosyl)glycinamide (10-formyl THF route): step 1/1.</text>
</comment>
<dbReference type="InterPro" id="IPR002376">
    <property type="entry name" value="Formyl_transf_N"/>
</dbReference>
<keyword evidence="9" id="KW-1185">Reference proteome</keyword>
<dbReference type="EC" id="2.1.2.2" evidence="6"/>
<proteinExistence type="inferred from homology"/>
<dbReference type="EMBL" id="JBFNFH010000002">
    <property type="protein sequence ID" value="MFM1524358.1"/>
    <property type="molecule type" value="Genomic_DNA"/>
</dbReference>
<keyword evidence="3 6" id="KW-0658">Purine biosynthesis</keyword>
<dbReference type="HAMAP" id="MF_01930">
    <property type="entry name" value="PurN"/>
    <property type="match status" value="1"/>
</dbReference>
<comment type="similarity">
    <text evidence="4 6">Belongs to the GART family.</text>
</comment>
<dbReference type="PANTHER" id="PTHR43369:SF2">
    <property type="entry name" value="PHOSPHORIBOSYLGLYCINAMIDE FORMYLTRANSFERASE"/>
    <property type="match status" value="1"/>
</dbReference>
<dbReference type="PANTHER" id="PTHR43369">
    <property type="entry name" value="PHOSPHORIBOSYLGLYCINAMIDE FORMYLTRANSFERASE"/>
    <property type="match status" value="1"/>
</dbReference>
<comment type="caution">
    <text evidence="8">The sequence shown here is derived from an EMBL/GenBank/DDBJ whole genome shotgun (WGS) entry which is preliminary data.</text>
</comment>
<evidence type="ECO:0000256" key="3">
    <source>
        <dbReference type="ARBA" id="ARBA00022755"/>
    </source>
</evidence>
<feature type="binding site" evidence="6">
    <location>
        <position position="104"/>
    </location>
    <ligand>
        <name>(6R)-10-formyltetrahydrofolate</name>
        <dbReference type="ChEBI" id="CHEBI:195366"/>
    </ligand>
</feature>
<dbReference type="Gene3D" id="3.40.50.170">
    <property type="entry name" value="Formyl transferase, N-terminal domain"/>
    <property type="match status" value="1"/>
</dbReference>
<evidence type="ECO:0000256" key="1">
    <source>
        <dbReference type="ARBA" id="ARBA00005054"/>
    </source>
</evidence>
<sequence>MIDVAVFASGTGSNFYNLAINPDLKKLINIKYLVCDNPKASVIEKAESLNIKTLVVNPKDFDSKKYYEEYILKNIENVKYIFLAGYMRIISPYFLEKFNGKIVNIHPSLLPLYKGKYSIKRAYENKEEFIGISIHYVNEEVDGGEILAQDKFKVDYKLSLDEVTQKVHELEHGLYPKTIIKILTDN</sequence>
<dbReference type="CDD" id="cd08645">
    <property type="entry name" value="FMT_core_GART"/>
    <property type="match status" value="1"/>
</dbReference>
<reference evidence="8 9" key="1">
    <citation type="journal article" date="2024" name="Front. Microbiol.">
        <title>Pangenomic and biochemical analyses of Helcococcus ovis reveal widespread tetracycline resistance and a novel bacterial species, Helcococcus bovis.</title>
        <authorList>
            <person name="Cunha F."/>
            <person name="Zhai Y."/>
            <person name="Casaro S."/>
            <person name="Jones K.L."/>
            <person name="Hernandez M."/>
            <person name="Bisinotto R.S."/>
            <person name="Kariyawasam S."/>
            <person name="Brown M.B."/>
            <person name="Phillips A."/>
            <person name="Jeong K.C."/>
            <person name="Galvao K.N."/>
        </authorList>
    </citation>
    <scope>NUCLEOTIDE SEQUENCE [LARGE SCALE GENOMIC DNA]</scope>
    <source>
        <strain evidence="8 9">KG197</strain>
    </source>
</reference>
<accession>A0ABW9F5I5</accession>
<gene>
    <name evidence="6 8" type="primary">purN</name>
    <name evidence="8" type="ORF">ABGF40_01570</name>
</gene>
<evidence type="ECO:0000256" key="4">
    <source>
        <dbReference type="ARBA" id="ARBA00038440"/>
    </source>
</evidence>
<feature type="domain" description="Formyl transferase N-terminal" evidence="7">
    <location>
        <begin position="4"/>
        <end position="179"/>
    </location>
</feature>
<dbReference type="GO" id="GO:0004644">
    <property type="term" value="F:phosphoribosylglycinamide formyltransferase activity"/>
    <property type="evidence" value="ECO:0007669"/>
    <property type="project" value="UniProtKB-EC"/>
</dbReference>
<dbReference type="SUPFAM" id="SSF53328">
    <property type="entry name" value="Formyltransferase"/>
    <property type="match status" value="1"/>
</dbReference>
<keyword evidence="2 6" id="KW-0808">Transferase</keyword>
<dbReference type="Pfam" id="PF00551">
    <property type="entry name" value="Formyl_trans_N"/>
    <property type="match status" value="1"/>
</dbReference>
<dbReference type="InterPro" id="IPR001555">
    <property type="entry name" value="GART_AS"/>
</dbReference>
<dbReference type="RefSeq" id="WP_408105470.1">
    <property type="nucleotide sequence ID" value="NZ_JBFNFH010000002.1"/>
</dbReference>
<comment type="catalytic activity">
    <reaction evidence="5 6">
        <text>N(1)-(5-phospho-beta-D-ribosyl)glycinamide + (6R)-10-formyltetrahydrofolate = N(2)-formyl-N(1)-(5-phospho-beta-D-ribosyl)glycinamide + (6S)-5,6,7,8-tetrahydrofolate + H(+)</text>
        <dbReference type="Rhea" id="RHEA:15053"/>
        <dbReference type="ChEBI" id="CHEBI:15378"/>
        <dbReference type="ChEBI" id="CHEBI:57453"/>
        <dbReference type="ChEBI" id="CHEBI:143788"/>
        <dbReference type="ChEBI" id="CHEBI:147286"/>
        <dbReference type="ChEBI" id="CHEBI:195366"/>
        <dbReference type="EC" id="2.1.2.2"/>
    </reaction>
</comment>
<dbReference type="InterPro" id="IPR036477">
    <property type="entry name" value="Formyl_transf_N_sf"/>
</dbReference>
<feature type="binding site" evidence="6">
    <location>
        <position position="64"/>
    </location>
    <ligand>
        <name>(6R)-10-formyltetrahydrofolate</name>
        <dbReference type="ChEBI" id="CHEBI:195366"/>
    </ligand>
</feature>
<name>A0ABW9F5I5_9FIRM</name>
<feature type="site" description="Raises pKa of active site His" evidence="6">
    <location>
        <position position="142"/>
    </location>
</feature>
<dbReference type="PROSITE" id="PS00373">
    <property type="entry name" value="GART"/>
    <property type="match status" value="1"/>
</dbReference>
<comment type="function">
    <text evidence="6">Catalyzes the transfer of a formyl group from 10-formyltetrahydrofolate to 5-phospho-ribosyl-glycinamide (GAR), producing 5-phospho-ribosyl-N-formylglycinamide (FGAR) and tetrahydrofolate.</text>
</comment>
<evidence type="ECO:0000256" key="6">
    <source>
        <dbReference type="HAMAP-Rule" id="MF_01930"/>
    </source>
</evidence>
<protein>
    <recommendedName>
        <fullName evidence="6">Phosphoribosylglycinamide formyltransferase</fullName>
        <ecNumber evidence="6">2.1.2.2</ecNumber>
    </recommendedName>
    <alternativeName>
        <fullName evidence="6">5'-phosphoribosylglycinamide transformylase</fullName>
    </alternativeName>
    <alternativeName>
        <fullName evidence="6">GAR transformylase</fullName>
        <shortName evidence="6">GART</shortName>
    </alternativeName>
</protein>
<feature type="binding site" evidence="6">
    <location>
        <begin position="12"/>
        <end position="14"/>
    </location>
    <ligand>
        <name>N(1)-(5-phospho-beta-D-ribosyl)glycinamide</name>
        <dbReference type="ChEBI" id="CHEBI:143788"/>
    </ligand>
</feature>
<feature type="binding site" evidence="6">
    <location>
        <begin position="87"/>
        <end position="90"/>
    </location>
    <ligand>
        <name>(6R)-10-formyltetrahydrofolate</name>
        <dbReference type="ChEBI" id="CHEBI:195366"/>
    </ligand>
</feature>
<evidence type="ECO:0000313" key="9">
    <source>
        <dbReference type="Proteomes" id="UP001629536"/>
    </source>
</evidence>